<dbReference type="GO" id="GO:0072666">
    <property type="term" value="P:establishment of protein localization to vacuole"/>
    <property type="evidence" value="ECO:0007669"/>
    <property type="project" value="UniProtKB-ARBA"/>
</dbReference>
<feature type="compositionally biased region" description="Pro residues" evidence="8">
    <location>
        <begin position="181"/>
        <end position="206"/>
    </location>
</feature>
<dbReference type="Gene3D" id="6.10.140.820">
    <property type="match status" value="1"/>
</dbReference>
<dbReference type="SUPFAM" id="SSF54495">
    <property type="entry name" value="UBC-like"/>
    <property type="match status" value="1"/>
</dbReference>
<dbReference type="AlphaFoldDB" id="A0AA38H6S9"/>
<evidence type="ECO:0000256" key="4">
    <source>
        <dbReference type="ARBA" id="ARBA00022753"/>
    </source>
</evidence>
<reference evidence="11" key="1">
    <citation type="journal article" date="2022" name="G3 (Bethesda)">
        <title>High quality genome of the basidiomycete yeast Dioszegia hungarica PDD-24b-2 isolated from cloud water.</title>
        <authorList>
            <person name="Jarrige D."/>
            <person name="Haridas S."/>
            <person name="Bleykasten-Grosshans C."/>
            <person name="Joly M."/>
            <person name="Nadalig T."/>
            <person name="Sancelme M."/>
            <person name="Vuilleumier S."/>
            <person name="Grigoriev I.V."/>
            <person name="Amato P."/>
            <person name="Bringel F."/>
        </authorList>
    </citation>
    <scope>NUCLEOTIDE SEQUENCE</scope>
    <source>
        <strain evidence="11">PDD-24b-2</strain>
    </source>
</reference>
<dbReference type="Gene3D" id="3.10.110.10">
    <property type="entry name" value="Ubiquitin Conjugating Enzyme"/>
    <property type="match status" value="1"/>
</dbReference>
<proteinExistence type="inferred from homology"/>
<keyword evidence="4" id="KW-0967">Endosome</keyword>
<dbReference type="Proteomes" id="UP001164286">
    <property type="component" value="Unassembled WGS sequence"/>
</dbReference>
<dbReference type="InterPro" id="IPR008883">
    <property type="entry name" value="UEV_N"/>
</dbReference>
<dbReference type="SUPFAM" id="SSF140111">
    <property type="entry name" value="Endosomal sorting complex assembly domain"/>
    <property type="match status" value="1"/>
</dbReference>
<name>A0AA38H6S9_9TREE</name>
<evidence type="ECO:0000313" key="12">
    <source>
        <dbReference type="Proteomes" id="UP001164286"/>
    </source>
</evidence>
<dbReference type="PROSITE" id="PS51312">
    <property type="entry name" value="SB"/>
    <property type="match status" value="1"/>
</dbReference>
<dbReference type="GO" id="GO:0006886">
    <property type="term" value="P:intracellular protein transport"/>
    <property type="evidence" value="ECO:0007669"/>
    <property type="project" value="UniProtKB-ARBA"/>
</dbReference>
<keyword evidence="3 7" id="KW-0813">Transport</keyword>
<dbReference type="CDD" id="cd11685">
    <property type="entry name" value="UEV_TSG101-like"/>
    <property type="match status" value="1"/>
</dbReference>
<dbReference type="GO" id="GO:0043162">
    <property type="term" value="P:ubiquitin-dependent protein catabolic process via the multivesicular body sorting pathway"/>
    <property type="evidence" value="ECO:0007669"/>
    <property type="project" value="UniProtKB-ARBA"/>
</dbReference>
<keyword evidence="5 7" id="KW-0653">Protein transport</keyword>
<dbReference type="InterPro" id="IPR052070">
    <property type="entry name" value="ESCRT-I_UEV_domain"/>
</dbReference>
<dbReference type="EMBL" id="JAKWFO010000005">
    <property type="protein sequence ID" value="KAI9635213.1"/>
    <property type="molecule type" value="Genomic_DNA"/>
</dbReference>
<evidence type="ECO:0000256" key="3">
    <source>
        <dbReference type="ARBA" id="ARBA00022448"/>
    </source>
</evidence>
<feature type="region of interest" description="Disordered" evidence="8">
    <location>
        <begin position="156"/>
        <end position="446"/>
    </location>
</feature>
<feature type="compositionally biased region" description="Pro residues" evidence="8">
    <location>
        <begin position="247"/>
        <end position="258"/>
    </location>
</feature>
<evidence type="ECO:0000256" key="2">
    <source>
        <dbReference type="ARBA" id="ARBA00009594"/>
    </source>
</evidence>
<dbReference type="InterPro" id="IPR017916">
    <property type="entry name" value="SB_dom"/>
</dbReference>
<feature type="compositionally biased region" description="Pro residues" evidence="8">
    <location>
        <begin position="281"/>
        <end position="293"/>
    </location>
</feature>
<dbReference type="GO" id="GO:0043130">
    <property type="term" value="F:ubiquitin binding"/>
    <property type="evidence" value="ECO:0007669"/>
    <property type="project" value="TreeGrafter"/>
</dbReference>
<evidence type="ECO:0000256" key="1">
    <source>
        <dbReference type="ARBA" id="ARBA00004177"/>
    </source>
</evidence>
<sequence>MSSLNLTREWLQTVLRPYAAKERIISEVLEILASRKTLSVKTDAFTYDNGQTALLLLLHGTLPINYRGATYQIPLHVWVPHDYPRNPPLAFVVPTKEMGVRKGREVEPGGRVKEDVVQGWWAGWEPKSIEVLLRHLAGVFSATPPVFARPLEAAGAPARGAGQTGTPASPVQNGYAAPGPSHQPPPPPQRPTFQPPQPQYQPPQAGPPTEYLPQYHSAQTPPPHPYPHQGGRARQTSASYPQSSGPPASPHSVPPVPYRPQVGPRQGSLPPTSPGGGRSGPMPPQRPNMPPQMQPQGTGTGYGAPPGQAGHVKRYASPQPVPGPYHPQRGASSSSPLAGQGPPVPVGPPNGYHPGQAQPAQPGPSYQGQQYPGQQAASQSQPQYQPPTQPAGPSSTSAAAHPRQYHPPTDLLSSSDASPTLSPTGPSTNPPPVPPSKPPPPSTMHLHSILLPHLSASLPPLLSSLHASRQHLLERKEDLESGEPAIKDEMARLQAVLKVCEATAGKLGEIVARGEARVGELESRGEVGVDEVVCGISIVHNQLIDLVAEDNAIDDTIYHITKAFEAERLDLDRFLKSIRSLAREQYMKRALIERILQGMGQTQGW</sequence>
<dbReference type="Pfam" id="PF09454">
    <property type="entry name" value="Vps23_core"/>
    <property type="match status" value="1"/>
</dbReference>
<evidence type="ECO:0000256" key="8">
    <source>
        <dbReference type="SAM" id="MobiDB-lite"/>
    </source>
</evidence>
<dbReference type="RefSeq" id="XP_052944990.1">
    <property type="nucleotide sequence ID" value="XM_053092666.1"/>
</dbReference>
<evidence type="ECO:0000256" key="5">
    <source>
        <dbReference type="ARBA" id="ARBA00022927"/>
    </source>
</evidence>
<dbReference type="GeneID" id="77731871"/>
<evidence type="ECO:0000256" key="7">
    <source>
        <dbReference type="PROSITE-ProRule" id="PRU00644"/>
    </source>
</evidence>
<comment type="caution">
    <text evidence="11">The sequence shown here is derived from an EMBL/GenBank/DDBJ whole genome shotgun (WGS) entry which is preliminary data.</text>
</comment>
<accession>A0AA38H6S9</accession>
<dbReference type="PROSITE" id="PS51322">
    <property type="entry name" value="UEV"/>
    <property type="match status" value="1"/>
</dbReference>
<dbReference type="PANTHER" id="PTHR23306:SF3">
    <property type="entry name" value="TUMOR SUPPRESSOR PROTEIN 101"/>
    <property type="match status" value="1"/>
</dbReference>
<evidence type="ECO:0000256" key="6">
    <source>
        <dbReference type="ARBA" id="ARBA00023054"/>
    </source>
</evidence>
<evidence type="ECO:0000259" key="9">
    <source>
        <dbReference type="PROSITE" id="PS51312"/>
    </source>
</evidence>
<dbReference type="PANTHER" id="PTHR23306">
    <property type="entry name" value="TUMOR SUSCEPTIBILITY GENE 101 PROTEIN-RELATED"/>
    <property type="match status" value="1"/>
</dbReference>
<dbReference type="InterPro" id="IPR037202">
    <property type="entry name" value="ESCRT_assembly_dom"/>
</dbReference>
<keyword evidence="12" id="KW-1185">Reference proteome</keyword>
<gene>
    <name evidence="11" type="ORF">MKK02DRAFT_43894</name>
</gene>
<evidence type="ECO:0000313" key="11">
    <source>
        <dbReference type="EMBL" id="KAI9635213.1"/>
    </source>
</evidence>
<feature type="compositionally biased region" description="Low complexity" evidence="8">
    <location>
        <begin position="418"/>
        <end position="427"/>
    </location>
</feature>
<dbReference type="GO" id="GO:0000813">
    <property type="term" value="C:ESCRT I complex"/>
    <property type="evidence" value="ECO:0007669"/>
    <property type="project" value="TreeGrafter"/>
</dbReference>
<feature type="domain" description="UEV" evidence="10">
    <location>
        <begin position="5"/>
        <end position="150"/>
    </location>
</feature>
<keyword evidence="6" id="KW-0175">Coiled coil</keyword>
<feature type="domain" description="SB" evidence="9">
    <location>
        <begin position="537"/>
        <end position="605"/>
    </location>
</feature>
<dbReference type="InterPro" id="IPR016135">
    <property type="entry name" value="UBQ-conjugating_enzyme/RWD"/>
</dbReference>
<feature type="compositionally biased region" description="Pro residues" evidence="8">
    <location>
        <begin position="428"/>
        <end position="442"/>
    </location>
</feature>
<evidence type="ECO:0000259" key="10">
    <source>
        <dbReference type="PROSITE" id="PS51322"/>
    </source>
</evidence>
<protein>
    <submittedName>
        <fullName evidence="11">UEV domain-containing protein</fullName>
    </submittedName>
</protein>
<comment type="similarity">
    <text evidence="2">Belongs to the ubiquitin-conjugating enzyme family. UEV subfamily.</text>
</comment>
<dbReference type="Pfam" id="PF05743">
    <property type="entry name" value="UEV"/>
    <property type="match status" value="1"/>
</dbReference>
<feature type="compositionally biased region" description="Low complexity" evidence="8">
    <location>
        <begin position="349"/>
        <end position="383"/>
    </location>
</feature>
<organism evidence="11 12">
    <name type="scientific">Dioszegia hungarica</name>
    <dbReference type="NCBI Taxonomy" id="4972"/>
    <lineage>
        <taxon>Eukaryota</taxon>
        <taxon>Fungi</taxon>
        <taxon>Dikarya</taxon>
        <taxon>Basidiomycota</taxon>
        <taxon>Agaricomycotina</taxon>
        <taxon>Tremellomycetes</taxon>
        <taxon>Tremellales</taxon>
        <taxon>Bulleribasidiaceae</taxon>
        <taxon>Dioszegia</taxon>
    </lineage>
</organism>
<comment type="subcellular location">
    <subcellularLocation>
        <location evidence="1">Endosome</location>
    </subcellularLocation>
</comment>